<name>A0A8T2VH46_CERRI</name>
<sequence>MRRGWNLCATAVNTQREQSWSRYAPHVLRAFSTHVMEEPLFNIDPKVLISRLEKALQARSANDTWRALRKLNRAGVNFPEKPLIRDSLALLSEGDTLSLLRAQKIMSRLNKENKLDHLDGELLKALSLAFARGEMCELSSNTFRLLLQKHHYPPLALWKSLMQIWMHQPRGPLYVVKIFLQICRYCNDASPEHQKGILSVAPDKEAFDLALRACSQLGELGKAEDVMRRMSHFKICPDNDSFSLLIKTYEKGGNLDRMLNVLLRMREAQTVPSRTTLNSLLTACIRVGEVDIAAEVVLCWSGKFRDDSKLGFGLSKDVIHEEFHESLRDWRTTIERPCGETFTLVLKGYLEKNRVTDAAKFLGRLCSRENSEHVPCSFVLNGVVDLGLRDEVHTMLQEMASLNAPADSMAYTNLIKAYCKLPQPLKAEAVLRDARQAGHSLDIGSYVPILDAFNLLQDYDCAHRLFRDMKQNDVVPLEPIMNKLLSVFEKEGKPYVMRKLLDTALMEPRLKVDLHDWNRTIQTFSRQKLMFDAKATVKKMRQAGFEPDARTYTFLLGGYILMGSKINEILLLWAEIKERLASSPSTSSTSLKLNEELLNGFLTFFVKYGYFRHALDVIARMEERSYWADKQKLRNMYWHLHRDLYTSKHRSQRRIDMSQERRKEVAAFKAWIGYPT</sequence>
<dbReference type="InterPro" id="IPR002885">
    <property type="entry name" value="PPR_rpt"/>
</dbReference>
<dbReference type="Proteomes" id="UP000825935">
    <property type="component" value="Chromosome 1"/>
</dbReference>
<protein>
    <recommendedName>
        <fullName evidence="6">Pentatricopeptide repeat-containing protein</fullName>
    </recommendedName>
</protein>
<dbReference type="AlphaFoldDB" id="A0A8T2VH46"/>
<accession>A0A8T2VH46</accession>
<keyword evidence="5" id="KW-1185">Reference proteome</keyword>
<feature type="repeat" description="PPR" evidence="3">
    <location>
        <begin position="238"/>
        <end position="272"/>
    </location>
</feature>
<feature type="repeat" description="PPR" evidence="3">
    <location>
        <begin position="203"/>
        <end position="237"/>
    </location>
</feature>
<comment type="similarity">
    <text evidence="1">Belongs to the PPR family. P subfamily.</text>
</comment>
<dbReference type="PANTHER" id="PTHR46598">
    <property type="entry name" value="BNAC05G43320D PROTEIN"/>
    <property type="match status" value="1"/>
</dbReference>
<dbReference type="Pfam" id="PF01535">
    <property type="entry name" value="PPR"/>
    <property type="match status" value="2"/>
</dbReference>
<organism evidence="4 5">
    <name type="scientific">Ceratopteris richardii</name>
    <name type="common">Triangle waterfern</name>
    <dbReference type="NCBI Taxonomy" id="49495"/>
    <lineage>
        <taxon>Eukaryota</taxon>
        <taxon>Viridiplantae</taxon>
        <taxon>Streptophyta</taxon>
        <taxon>Embryophyta</taxon>
        <taxon>Tracheophyta</taxon>
        <taxon>Polypodiopsida</taxon>
        <taxon>Polypodiidae</taxon>
        <taxon>Polypodiales</taxon>
        <taxon>Pteridineae</taxon>
        <taxon>Pteridaceae</taxon>
        <taxon>Parkerioideae</taxon>
        <taxon>Ceratopteris</taxon>
    </lineage>
</organism>
<feature type="repeat" description="PPR" evidence="3">
    <location>
        <begin position="513"/>
        <end position="547"/>
    </location>
</feature>
<evidence type="ECO:0000256" key="1">
    <source>
        <dbReference type="ARBA" id="ARBA00007626"/>
    </source>
</evidence>
<evidence type="ECO:0000313" key="4">
    <source>
        <dbReference type="EMBL" id="KAH7447831.1"/>
    </source>
</evidence>
<dbReference type="Pfam" id="PF13812">
    <property type="entry name" value="PPR_3"/>
    <property type="match status" value="1"/>
</dbReference>
<keyword evidence="2" id="KW-0677">Repeat</keyword>
<dbReference type="PANTHER" id="PTHR46598:SF5">
    <property type="entry name" value="PENTACOTRIPEPTIDE-REPEAT REGION OF PRORP DOMAIN-CONTAINING PROTEIN"/>
    <property type="match status" value="1"/>
</dbReference>
<dbReference type="PROSITE" id="PS51375">
    <property type="entry name" value="PPR"/>
    <property type="match status" value="5"/>
</dbReference>
<evidence type="ECO:0000256" key="2">
    <source>
        <dbReference type="ARBA" id="ARBA00022737"/>
    </source>
</evidence>
<reference evidence="4" key="1">
    <citation type="submission" date="2021-08" db="EMBL/GenBank/DDBJ databases">
        <title>WGS assembly of Ceratopteris richardii.</title>
        <authorList>
            <person name="Marchant D.B."/>
            <person name="Chen G."/>
            <person name="Jenkins J."/>
            <person name="Shu S."/>
            <person name="Leebens-Mack J."/>
            <person name="Grimwood J."/>
            <person name="Schmutz J."/>
            <person name="Soltis P."/>
            <person name="Soltis D."/>
            <person name="Chen Z.-H."/>
        </authorList>
    </citation>
    <scope>NUCLEOTIDE SEQUENCE</scope>
    <source>
        <strain evidence="4">Whitten #5841</strain>
        <tissue evidence="4">Leaf</tissue>
    </source>
</reference>
<dbReference type="NCBIfam" id="TIGR00756">
    <property type="entry name" value="PPR"/>
    <property type="match status" value="1"/>
</dbReference>
<feature type="repeat" description="PPR" evidence="3">
    <location>
        <begin position="407"/>
        <end position="441"/>
    </location>
</feature>
<comment type="caution">
    <text evidence="4">The sequence shown here is derived from an EMBL/GenBank/DDBJ whole genome shotgun (WGS) entry which is preliminary data.</text>
</comment>
<dbReference type="InterPro" id="IPR011990">
    <property type="entry name" value="TPR-like_helical_dom_sf"/>
</dbReference>
<dbReference type="OrthoDB" id="651467at2759"/>
<feature type="repeat" description="PPR" evidence="3">
    <location>
        <begin position="442"/>
        <end position="476"/>
    </location>
</feature>
<dbReference type="EMBL" id="CM035406">
    <property type="protein sequence ID" value="KAH7447831.1"/>
    <property type="molecule type" value="Genomic_DNA"/>
</dbReference>
<evidence type="ECO:0000256" key="3">
    <source>
        <dbReference type="PROSITE-ProRule" id="PRU00708"/>
    </source>
</evidence>
<evidence type="ECO:0000313" key="5">
    <source>
        <dbReference type="Proteomes" id="UP000825935"/>
    </source>
</evidence>
<gene>
    <name evidence="4" type="ORF">KP509_01G123400</name>
</gene>
<evidence type="ECO:0008006" key="6">
    <source>
        <dbReference type="Google" id="ProtNLM"/>
    </source>
</evidence>
<proteinExistence type="inferred from homology"/>
<dbReference type="Gene3D" id="1.25.40.10">
    <property type="entry name" value="Tetratricopeptide repeat domain"/>
    <property type="match status" value="3"/>
</dbReference>
<dbReference type="OMA" id="CHDTTKC"/>